<protein>
    <submittedName>
        <fullName evidence="2">Uncharacterized protein</fullName>
    </submittedName>
</protein>
<sequence>MPHRIRRRTSRKKVGVKPARPKRSSHLLFGVLVVVTLSAIVATFLLANDMHHLRSLARRYGLDRLFAEPSGTEAPVALKGRRLEPVPVEVPRYFFTDFIEPAAGTFVREIRIRGPALCTELNRAGLKNPGWRPSEYDSRTSECLSETRFAAPDAATDTDGEEASLFFIAKGTPQGDVRSIRMKLVAPAGMPGETAQAWLVEALSEIIDRTTWSDFAPATDAARQLADYSAVHFGISVEFSRDFVITDGYNFILAPDGRSPLVRRTRAYFSPDGWLPLGPGEPRLPAAIIRHWRLSEATPAKTGRPVASPL</sequence>
<reference evidence="2 3" key="1">
    <citation type="submission" date="2019-01" db="EMBL/GenBank/DDBJ databases">
        <authorList>
            <person name="Deng T."/>
        </authorList>
    </citation>
    <scope>NUCLEOTIDE SEQUENCE [LARGE SCALE GENOMIC DNA]</scope>
    <source>
        <strain evidence="2 3">F8825</strain>
    </source>
</reference>
<evidence type="ECO:0000313" key="2">
    <source>
        <dbReference type="EMBL" id="RYC10124.1"/>
    </source>
</evidence>
<comment type="caution">
    <text evidence="2">The sequence shown here is derived from an EMBL/GenBank/DDBJ whole genome shotgun (WGS) entry which is preliminary data.</text>
</comment>
<dbReference type="Proteomes" id="UP000291088">
    <property type="component" value="Unassembled WGS sequence"/>
</dbReference>
<keyword evidence="1" id="KW-1133">Transmembrane helix</keyword>
<evidence type="ECO:0000313" key="3">
    <source>
        <dbReference type="Proteomes" id="UP000291088"/>
    </source>
</evidence>
<gene>
    <name evidence="2" type="ORF">EUU22_18820</name>
</gene>
<dbReference type="RefSeq" id="WP_129333516.1">
    <property type="nucleotide sequence ID" value="NZ_SDVB01000253.1"/>
</dbReference>
<organism evidence="2 3">
    <name type="scientific">Ciceribacter ferrooxidans</name>
    <dbReference type="NCBI Taxonomy" id="2509717"/>
    <lineage>
        <taxon>Bacteria</taxon>
        <taxon>Pseudomonadati</taxon>
        <taxon>Pseudomonadota</taxon>
        <taxon>Alphaproteobacteria</taxon>
        <taxon>Hyphomicrobiales</taxon>
        <taxon>Rhizobiaceae</taxon>
        <taxon>Ciceribacter</taxon>
    </lineage>
</organism>
<dbReference type="OrthoDB" id="8282592at2"/>
<dbReference type="EMBL" id="SDVB01000253">
    <property type="protein sequence ID" value="RYC10124.1"/>
    <property type="molecule type" value="Genomic_DNA"/>
</dbReference>
<feature type="transmembrane region" description="Helical" evidence="1">
    <location>
        <begin position="27"/>
        <end position="47"/>
    </location>
</feature>
<keyword evidence="3" id="KW-1185">Reference proteome</keyword>
<evidence type="ECO:0000256" key="1">
    <source>
        <dbReference type="SAM" id="Phobius"/>
    </source>
</evidence>
<dbReference type="InterPro" id="IPR046071">
    <property type="entry name" value="DUF6030"/>
</dbReference>
<name>A0A4Q2SZR1_9HYPH</name>
<dbReference type="AlphaFoldDB" id="A0A4Q2SZR1"/>
<dbReference type="Pfam" id="PF19495">
    <property type="entry name" value="DUF6030"/>
    <property type="match status" value="1"/>
</dbReference>
<proteinExistence type="predicted"/>
<accession>A0A4Q2SZR1</accession>
<keyword evidence="1" id="KW-0472">Membrane</keyword>
<keyword evidence="1" id="KW-0812">Transmembrane</keyword>